<dbReference type="PATRIC" id="fig|46429.4.peg.4015"/>
<dbReference type="Pfam" id="PF00015">
    <property type="entry name" value="MCPsignal"/>
    <property type="match status" value="1"/>
</dbReference>
<dbReference type="Proteomes" id="UP000028411">
    <property type="component" value="Unassembled WGS sequence"/>
</dbReference>
<dbReference type="GO" id="GO:0007165">
    <property type="term" value="P:signal transduction"/>
    <property type="evidence" value="ECO:0007669"/>
    <property type="project" value="UniProtKB-KW"/>
</dbReference>
<keyword evidence="1 3" id="KW-0807">Transducer</keyword>
<dbReference type="GO" id="GO:0004888">
    <property type="term" value="F:transmembrane signaling receptor activity"/>
    <property type="evidence" value="ECO:0007669"/>
    <property type="project" value="InterPro"/>
</dbReference>
<dbReference type="PROSITE" id="PS50111">
    <property type="entry name" value="CHEMOTAXIS_TRANSDUC_2"/>
    <property type="match status" value="1"/>
</dbReference>
<dbReference type="GO" id="GO:0006935">
    <property type="term" value="P:chemotaxis"/>
    <property type="evidence" value="ECO:0007669"/>
    <property type="project" value="InterPro"/>
</dbReference>
<evidence type="ECO:0000256" key="3">
    <source>
        <dbReference type="PROSITE-ProRule" id="PRU00284"/>
    </source>
</evidence>
<evidence type="ECO:0000256" key="1">
    <source>
        <dbReference type="ARBA" id="ARBA00023224"/>
    </source>
</evidence>
<protein>
    <submittedName>
        <fullName evidence="5">Methyl-accepting chemotaxis receptor/sensory transducer</fullName>
    </submittedName>
</protein>
<dbReference type="Gene3D" id="1.10.287.950">
    <property type="entry name" value="Methyl-accepting chemotaxis protein"/>
    <property type="match status" value="1"/>
</dbReference>
<name>A0A081R919_SPHCR</name>
<dbReference type="RefSeq" id="WP_037456278.1">
    <property type="nucleotide sequence ID" value="NZ_JFHR01000067.1"/>
</dbReference>
<dbReference type="eggNOG" id="COG0840">
    <property type="taxonomic scope" value="Bacteria"/>
</dbReference>
<gene>
    <name evidence="5" type="ORF">BV95_04026</name>
</gene>
<organism evidence="5 6">
    <name type="scientific">Sphingobium chlorophenolicum</name>
    <dbReference type="NCBI Taxonomy" id="46429"/>
    <lineage>
        <taxon>Bacteria</taxon>
        <taxon>Pseudomonadati</taxon>
        <taxon>Pseudomonadota</taxon>
        <taxon>Alphaproteobacteria</taxon>
        <taxon>Sphingomonadales</taxon>
        <taxon>Sphingomonadaceae</taxon>
        <taxon>Sphingobium</taxon>
    </lineage>
</organism>
<dbReference type="AlphaFoldDB" id="A0A081R919"/>
<evidence type="ECO:0000313" key="5">
    <source>
        <dbReference type="EMBL" id="KEQ51692.1"/>
    </source>
</evidence>
<comment type="caution">
    <text evidence="5">The sequence shown here is derived from an EMBL/GenBank/DDBJ whole genome shotgun (WGS) entry which is preliminary data.</text>
</comment>
<dbReference type="InterPro" id="IPR004089">
    <property type="entry name" value="MCPsignal_dom"/>
</dbReference>
<dbReference type="EMBL" id="JFHR01000067">
    <property type="protein sequence ID" value="KEQ51692.1"/>
    <property type="molecule type" value="Genomic_DNA"/>
</dbReference>
<dbReference type="PANTHER" id="PTHR32089:SF112">
    <property type="entry name" value="LYSOZYME-LIKE PROTEIN-RELATED"/>
    <property type="match status" value="1"/>
</dbReference>
<dbReference type="PANTHER" id="PTHR32089">
    <property type="entry name" value="METHYL-ACCEPTING CHEMOTAXIS PROTEIN MCPB"/>
    <property type="match status" value="1"/>
</dbReference>
<dbReference type="GO" id="GO:0016020">
    <property type="term" value="C:membrane"/>
    <property type="evidence" value="ECO:0007669"/>
    <property type="project" value="InterPro"/>
</dbReference>
<dbReference type="SUPFAM" id="SSF58104">
    <property type="entry name" value="Methyl-accepting chemotaxis protein (MCP) signaling domain"/>
    <property type="match status" value="1"/>
</dbReference>
<accession>A0A081R919</accession>
<dbReference type="InterPro" id="IPR004090">
    <property type="entry name" value="Chemotax_Me-accpt_rcpt"/>
</dbReference>
<keyword evidence="5" id="KW-0675">Receptor</keyword>
<sequence length="144" mass="14728">MKDLIPQLDAVATQVADATERTNDAARLLHVKLDAIGQLTGMIRAVANQTKLLALNASIEAARSGDDGRGFGVVASEMRALALQAEQGANDIDARPAEALEAAAGNDDAVTALSAAVAQGLNVVGQLVAAQHPDATARPETAHD</sequence>
<reference evidence="5 6" key="1">
    <citation type="submission" date="2014-02" db="EMBL/GenBank/DDBJ databases">
        <title>Whole genome sequence of Sphingobium chlorophenolicum NBRC 16172.</title>
        <authorList>
            <person name="Gan H.M."/>
            <person name="Gan H.Y."/>
            <person name="Chew T.H."/>
            <person name="Savka M.A."/>
        </authorList>
    </citation>
    <scope>NUCLEOTIDE SEQUENCE [LARGE SCALE GENOMIC DNA]</scope>
    <source>
        <strain evidence="5 6">NBRC 16172</strain>
    </source>
</reference>
<dbReference type="OrthoDB" id="354287at2"/>
<proteinExistence type="inferred from homology"/>
<comment type="similarity">
    <text evidence="2">Belongs to the methyl-accepting chemotaxis (MCP) protein family.</text>
</comment>
<evidence type="ECO:0000256" key="2">
    <source>
        <dbReference type="ARBA" id="ARBA00029447"/>
    </source>
</evidence>
<evidence type="ECO:0000313" key="6">
    <source>
        <dbReference type="Proteomes" id="UP000028411"/>
    </source>
</evidence>
<dbReference type="PRINTS" id="PR00260">
    <property type="entry name" value="CHEMTRNSDUCR"/>
</dbReference>
<evidence type="ECO:0000259" key="4">
    <source>
        <dbReference type="PROSITE" id="PS50111"/>
    </source>
</evidence>
<feature type="domain" description="Methyl-accepting transducer" evidence="4">
    <location>
        <begin position="1"/>
        <end position="144"/>
    </location>
</feature>